<dbReference type="Gene3D" id="1.20.950.20">
    <property type="entry name" value="Transmembrane di-heme cytochromes, Chain C"/>
    <property type="match status" value="1"/>
</dbReference>
<keyword evidence="11 13" id="KW-0472">Membrane</keyword>
<protein>
    <submittedName>
        <fullName evidence="15">Cytochrome b561</fullName>
    </submittedName>
</protein>
<evidence type="ECO:0000256" key="9">
    <source>
        <dbReference type="ARBA" id="ARBA00022989"/>
    </source>
</evidence>
<evidence type="ECO:0000313" key="16">
    <source>
        <dbReference type="Proteomes" id="UP000434580"/>
    </source>
</evidence>
<dbReference type="GO" id="GO:0005886">
    <property type="term" value="C:plasma membrane"/>
    <property type="evidence" value="ECO:0007669"/>
    <property type="project" value="UniProtKB-SubCell"/>
</dbReference>
<sequence>MLTNSDKSYGWVTILLHWSMALCIFFMFGLGVYMVDLSYYDTWYHGSLDLHKSIGSLLIAVWMVFFAWHLINKKPAPEPGKTWEQVSAKLMHKVLYLTIGALLISGYLISSADGAPIDVFGIVKLPAWQLEIENQETVFGDMHEILAWLLISLVALHASAALKHHFFDKDKTLKRMIKPIK</sequence>
<feature type="domain" description="Cytochrome b561 bacterial/Ni-hydrogenase" evidence="14">
    <location>
        <begin position="9"/>
        <end position="178"/>
    </location>
</feature>
<comment type="similarity">
    <text evidence="12">Belongs to the cytochrome b561 family.</text>
</comment>
<feature type="transmembrane region" description="Helical" evidence="13">
    <location>
        <begin position="54"/>
        <end position="72"/>
    </location>
</feature>
<evidence type="ECO:0000313" key="15">
    <source>
        <dbReference type="EMBL" id="CAA0094300.1"/>
    </source>
</evidence>
<evidence type="ECO:0000256" key="3">
    <source>
        <dbReference type="ARBA" id="ARBA00022448"/>
    </source>
</evidence>
<dbReference type="Proteomes" id="UP000434580">
    <property type="component" value="Unassembled WGS sequence"/>
</dbReference>
<proteinExistence type="inferred from homology"/>
<reference evidence="15 16" key="1">
    <citation type="submission" date="2019-11" db="EMBL/GenBank/DDBJ databases">
        <authorList>
            <person name="Holert J."/>
        </authorList>
    </citation>
    <scope>NUCLEOTIDE SEQUENCE [LARGE SCALE GENOMIC DNA]</scope>
    <source>
        <strain evidence="15">BC5_2</strain>
    </source>
</reference>
<keyword evidence="8" id="KW-0249">Electron transport</keyword>
<evidence type="ECO:0000256" key="12">
    <source>
        <dbReference type="ARBA" id="ARBA00037975"/>
    </source>
</evidence>
<dbReference type="GO" id="GO:0009055">
    <property type="term" value="F:electron transfer activity"/>
    <property type="evidence" value="ECO:0007669"/>
    <property type="project" value="InterPro"/>
</dbReference>
<keyword evidence="5" id="KW-0349">Heme</keyword>
<evidence type="ECO:0000256" key="4">
    <source>
        <dbReference type="ARBA" id="ARBA00022475"/>
    </source>
</evidence>
<evidence type="ECO:0000256" key="11">
    <source>
        <dbReference type="ARBA" id="ARBA00023136"/>
    </source>
</evidence>
<comment type="subcellular location">
    <subcellularLocation>
        <location evidence="2">Cell membrane</location>
        <topology evidence="2">Multi-pass membrane protein</topology>
    </subcellularLocation>
</comment>
<accession>A0A5S9NM52</accession>
<evidence type="ECO:0000256" key="2">
    <source>
        <dbReference type="ARBA" id="ARBA00004651"/>
    </source>
</evidence>
<feature type="transmembrane region" description="Helical" evidence="13">
    <location>
        <begin position="93"/>
        <end position="110"/>
    </location>
</feature>
<evidence type="ECO:0000256" key="13">
    <source>
        <dbReference type="SAM" id="Phobius"/>
    </source>
</evidence>
<dbReference type="PANTHER" id="PTHR30529">
    <property type="entry name" value="CYTOCHROME B561"/>
    <property type="match status" value="1"/>
</dbReference>
<dbReference type="SUPFAM" id="SSF81342">
    <property type="entry name" value="Transmembrane di-heme cytochromes"/>
    <property type="match status" value="1"/>
</dbReference>
<comment type="cofactor">
    <cofactor evidence="1">
        <name>heme b</name>
        <dbReference type="ChEBI" id="CHEBI:60344"/>
    </cofactor>
</comment>
<keyword evidence="6 13" id="KW-0812">Transmembrane</keyword>
<evidence type="ECO:0000256" key="6">
    <source>
        <dbReference type="ARBA" id="ARBA00022692"/>
    </source>
</evidence>
<dbReference type="OrthoDB" id="9793784at2"/>
<keyword evidence="7" id="KW-0479">Metal-binding</keyword>
<evidence type="ECO:0000256" key="8">
    <source>
        <dbReference type="ARBA" id="ARBA00022982"/>
    </source>
</evidence>
<keyword evidence="10" id="KW-0408">Iron</keyword>
<dbReference type="PANTHER" id="PTHR30529:SF1">
    <property type="entry name" value="CYTOCHROME B561 HOMOLOG 2"/>
    <property type="match status" value="1"/>
</dbReference>
<dbReference type="InterPro" id="IPR011577">
    <property type="entry name" value="Cyt_b561_bac/Ni-Hgenase"/>
</dbReference>
<evidence type="ECO:0000256" key="5">
    <source>
        <dbReference type="ARBA" id="ARBA00022617"/>
    </source>
</evidence>
<feature type="transmembrane region" description="Helical" evidence="13">
    <location>
        <begin position="12"/>
        <end position="34"/>
    </location>
</feature>
<dbReference type="AlphaFoldDB" id="A0A5S9NM52"/>
<evidence type="ECO:0000256" key="10">
    <source>
        <dbReference type="ARBA" id="ARBA00023004"/>
    </source>
</evidence>
<feature type="transmembrane region" description="Helical" evidence="13">
    <location>
        <begin position="145"/>
        <end position="166"/>
    </location>
</feature>
<evidence type="ECO:0000256" key="7">
    <source>
        <dbReference type="ARBA" id="ARBA00022723"/>
    </source>
</evidence>
<organism evidence="15 16">
    <name type="scientific">BD1-7 clade bacterium</name>
    <dbReference type="NCBI Taxonomy" id="2029982"/>
    <lineage>
        <taxon>Bacteria</taxon>
        <taxon>Pseudomonadati</taxon>
        <taxon>Pseudomonadota</taxon>
        <taxon>Gammaproteobacteria</taxon>
        <taxon>Cellvibrionales</taxon>
        <taxon>Spongiibacteraceae</taxon>
        <taxon>BD1-7 clade</taxon>
    </lineage>
</organism>
<dbReference type="Pfam" id="PF01292">
    <property type="entry name" value="Ni_hydr_CYTB"/>
    <property type="match status" value="1"/>
</dbReference>
<dbReference type="GO" id="GO:0020037">
    <property type="term" value="F:heme binding"/>
    <property type="evidence" value="ECO:0007669"/>
    <property type="project" value="TreeGrafter"/>
</dbReference>
<keyword evidence="3" id="KW-0813">Transport</keyword>
<evidence type="ECO:0000259" key="14">
    <source>
        <dbReference type="Pfam" id="PF01292"/>
    </source>
</evidence>
<dbReference type="GO" id="GO:0046872">
    <property type="term" value="F:metal ion binding"/>
    <property type="evidence" value="ECO:0007669"/>
    <property type="project" value="UniProtKB-KW"/>
</dbReference>
<name>A0A5S9NM52_9GAMM</name>
<dbReference type="InterPro" id="IPR016174">
    <property type="entry name" value="Di-haem_cyt_TM"/>
</dbReference>
<evidence type="ECO:0000256" key="1">
    <source>
        <dbReference type="ARBA" id="ARBA00001970"/>
    </source>
</evidence>
<dbReference type="GO" id="GO:0022904">
    <property type="term" value="P:respiratory electron transport chain"/>
    <property type="evidence" value="ECO:0007669"/>
    <property type="project" value="InterPro"/>
</dbReference>
<keyword evidence="9 13" id="KW-1133">Transmembrane helix</keyword>
<dbReference type="InterPro" id="IPR052168">
    <property type="entry name" value="Cytochrome_b561_oxidase"/>
</dbReference>
<keyword evidence="4" id="KW-1003">Cell membrane</keyword>
<dbReference type="EMBL" id="CACSII010000003">
    <property type="protein sequence ID" value="CAA0094300.1"/>
    <property type="molecule type" value="Genomic_DNA"/>
</dbReference>
<gene>
    <name evidence="15" type="primary">yceJ_3</name>
    <name evidence="15" type="ORF">DPBNPPHM_03189</name>
</gene>